<protein>
    <submittedName>
        <fullName evidence="1">Helix-turn-helix domain-containing protein</fullName>
    </submittedName>
</protein>
<keyword evidence="2" id="KW-1185">Reference proteome</keyword>
<dbReference type="EMBL" id="JAOZFC020000004">
    <property type="protein sequence ID" value="MDF9300891.1"/>
    <property type="molecule type" value="Genomic_DNA"/>
</dbReference>
<dbReference type="InterPro" id="IPR009057">
    <property type="entry name" value="Homeodomain-like_sf"/>
</dbReference>
<organism evidence="1 2">
    <name type="scientific">Weissella fermenti</name>
    <dbReference type="NCBI Taxonomy" id="2987699"/>
    <lineage>
        <taxon>Bacteria</taxon>
        <taxon>Bacillati</taxon>
        <taxon>Bacillota</taxon>
        <taxon>Bacilli</taxon>
        <taxon>Lactobacillales</taxon>
        <taxon>Lactobacillaceae</taxon>
        <taxon>Weissella</taxon>
    </lineage>
</organism>
<dbReference type="SUPFAM" id="SSF46689">
    <property type="entry name" value="Homeodomain-like"/>
    <property type="match status" value="1"/>
</dbReference>
<evidence type="ECO:0000313" key="2">
    <source>
        <dbReference type="Proteomes" id="UP001146336"/>
    </source>
</evidence>
<comment type="caution">
    <text evidence="1">The sequence shown here is derived from an EMBL/GenBank/DDBJ whole genome shotgun (WGS) entry which is preliminary data.</text>
</comment>
<sequence>MFSKEVQLEAVSMYLQGVPPKQIRKKFGSTGESIILNWLNKIKMREIEGLNNLSRSKTTPTHSFKIKVTK</sequence>
<gene>
    <name evidence="1" type="ORF">OIT47_011525</name>
</gene>
<accession>A0ABT6D5U5</accession>
<proteinExistence type="predicted"/>
<name>A0ABT6D5U5_9LACO</name>
<evidence type="ECO:0000313" key="1">
    <source>
        <dbReference type="EMBL" id="MDF9300891.1"/>
    </source>
</evidence>
<dbReference type="RefSeq" id="WP_199404850.1">
    <property type="nucleotide sequence ID" value="NZ_JAOZFC020000004.1"/>
</dbReference>
<reference evidence="1" key="1">
    <citation type="submission" date="2023-03" db="EMBL/GenBank/DDBJ databases">
        <title>Comparative genomics of Weissella fermenti BK2, and weissella type species.</title>
        <authorList>
            <person name="Lee J.K."/>
            <person name="Baek J.H."/>
            <person name="Kim J.M."/>
            <person name="Choi D.G."/>
            <person name="Jeon C.O."/>
        </authorList>
    </citation>
    <scope>NUCLEOTIDE SEQUENCE</scope>
    <source>
        <strain evidence="1">BK2</strain>
    </source>
</reference>
<dbReference type="Proteomes" id="UP001146336">
    <property type="component" value="Unassembled WGS sequence"/>
</dbReference>